<protein>
    <recommendedName>
        <fullName evidence="1">diguanylate cyclase</fullName>
        <ecNumber evidence="1">2.7.7.65</ecNumber>
    </recommendedName>
</protein>
<dbReference type="AlphaFoldDB" id="I2Q5T9"/>
<dbReference type="Pfam" id="PF00990">
    <property type="entry name" value="GGDEF"/>
    <property type="match status" value="1"/>
</dbReference>
<sequence length="438" mass="47942">MPPPARAQADARSGRYKRGLTLRYVVALCLVAALALLSYGVFRHIGATIDRSAAIIAINGSQRLLIQRVLAQCLLLAAADDDEARRDIRAHLARAVDTLEANHARLLADLDDPGSLAAHSPELAALYFKPPYELDRRMRFFLDATRTFYRSDAGRPALSDPKFLDVLAFGQDELLRDLGKVVQEYQRQAVGRLTILRRVELATTAGMLGLLTAVGLCILRPMVRRICADRERLEGANEALTELAVTDQLTGAYNRLKFNQVMEHEIKRTGRYAEPLSAIMFDIDHFKNVNDTYGHAAGDDMLRELTRRVQAAIRAVDWLFRYGGEEFVVAAPHTGLAQAAVLAEKLRALVAGAPFPHGIAGSISLGVTELAPGETVEELMQRVDAALYAAKNSGRNRVVVVEAKEEKREEASGGRGGSSPPDPLEGKNGKWRNGKSGT</sequence>
<evidence type="ECO:0000256" key="2">
    <source>
        <dbReference type="ARBA" id="ARBA00034247"/>
    </source>
</evidence>
<accession>I2Q5T9</accession>
<dbReference type="PANTHER" id="PTHR45138">
    <property type="entry name" value="REGULATORY COMPONENTS OF SENSORY TRANSDUCTION SYSTEM"/>
    <property type="match status" value="1"/>
</dbReference>
<feature type="compositionally biased region" description="Basic and acidic residues" evidence="3">
    <location>
        <begin position="402"/>
        <end position="412"/>
    </location>
</feature>
<dbReference type="EC" id="2.7.7.65" evidence="1"/>
<dbReference type="CDD" id="cd01949">
    <property type="entry name" value="GGDEF"/>
    <property type="match status" value="1"/>
</dbReference>
<evidence type="ECO:0000259" key="5">
    <source>
        <dbReference type="PROSITE" id="PS50887"/>
    </source>
</evidence>
<comment type="catalytic activity">
    <reaction evidence="2">
        <text>2 GTP = 3',3'-c-di-GMP + 2 diphosphate</text>
        <dbReference type="Rhea" id="RHEA:24898"/>
        <dbReference type="ChEBI" id="CHEBI:33019"/>
        <dbReference type="ChEBI" id="CHEBI:37565"/>
        <dbReference type="ChEBI" id="CHEBI:58805"/>
        <dbReference type="EC" id="2.7.7.65"/>
    </reaction>
</comment>
<keyword evidence="4" id="KW-0812">Transmembrane</keyword>
<evidence type="ECO:0000256" key="3">
    <source>
        <dbReference type="SAM" id="MobiDB-lite"/>
    </source>
</evidence>
<feature type="compositionally biased region" description="Basic residues" evidence="3">
    <location>
        <begin position="429"/>
        <end position="438"/>
    </location>
</feature>
<name>I2Q5T9_9BACT</name>
<dbReference type="OrthoDB" id="8554767at2"/>
<dbReference type="InterPro" id="IPR043128">
    <property type="entry name" value="Rev_trsase/Diguanyl_cyclase"/>
</dbReference>
<dbReference type="STRING" id="596152.DesU5LDRAFT_3523"/>
<dbReference type="InterPro" id="IPR029787">
    <property type="entry name" value="Nucleotide_cyclase"/>
</dbReference>
<dbReference type="GO" id="GO:0052621">
    <property type="term" value="F:diguanylate cyclase activity"/>
    <property type="evidence" value="ECO:0007669"/>
    <property type="project" value="UniProtKB-EC"/>
</dbReference>
<dbReference type="eggNOG" id="COG3706">
    <property type="taxonomic scope" value="Bacteria"/>
</dbReference>
<feature type="transmembrane region" description="Helical" evidence="4">
    <location>
        <begin position="21"/>
        <end position="42"/>
    </location>
</feature>
<dbReference type="InterPro" id="IPR050469">
    <property type="entry name" value="Diguanylate_Cyclase"/>
</dbReference>
<dbReference type="HOGENOM" id="CLU_653338_0_0_7"/>
<feature type="domain" description="GGDEF" evidence="5">
    <location>
        <begin position="274"/>
        <end position="403"/>
    </location>
</feature>
<evidence type="ECO:0000313" key="6">
    <source>
        <dbReference type="EMBL" id="EIG55145.1"/>
    </source>
</evidence>
<dbReference type="FunFam" id="3.30.70.270:FF:000001">
    <property type="entry name" value="Diguanylate cyclase domain protein"/>
    <property type="match status" value="1"/>
</dbReference>
<keyword evidence="4" id="KW-0472">Membrane</keyword>
<dbReference type="EMBL" id="JH600068">
    <property type="protein sequence ID" value="EIG55145.1"/>
    <property type="molecule type" value="Genomic_DNA"/>
</dbReference>
<dbReference type="InterPro" id="IPR000160">
    <property type="entry name" value="GGDEF_dom"/>
</dbReference>
<dbReference type="SUPFAM" id="SSF55073">
    <property type="entry name" value="Nucleotide cyclase"/>
    <property type="match status" value="1"/>
</dbReference>
<dbReference type="PROSITE" id="PS50887">
    <property type="entry name" value="GGDEF"/>
    <property type="match status" value="1"/>
</dbReference>
<evidence type="ECO:0000256" key="4">
    <source>
        <dbReference type="SAM" id="Phobius"/>
    </source>
</evidence>
<evidence type="ECO:0000256" key="1">
    <source>
        <dbReference type="ARBA" id="ARBA00012528"/>
    </source>
</evidence>
<organism evidence="6">
    <name type="scientific">Desulfovibrio sp. U5L</name>
    <dbReference type="NCBI Taxonomy" id="596152"/>
    <lineage>
        <taxon>Bacteria</taxon>
        <taxon>Pseudomonadati</taxon>
        <taxon>Thermodesulfobacteriota</taxon>
        <taxon>Desulfovibrionia</taxon>
        <taxon>Desulfovibrionales</taxon>
        <taxon>Desulfovibrionaceae</taxon>
        <taxon>Desulfovibrio</taxon>
    </lineage>
</organism>
<reference evidence="6" key="1">
    <citation type="submission" date="2011-11" db="EMBL/GenBank/DDBJ databases">
        <title>Improved High-Quality Draft sequence of Desulfovibrio sp. U5L.</title>
        <authorList>
            <consortium name="US DOE Joint Genome Institute"/>
            <person name="Lucas S."/>
            <person name="Han J."/>
            <person name="Lapidus A."/>
            <person name="Cheng J.-F."/>
            <person name="Goodwin L."/>
            <person name="Pitluck S."/>
            <person name="Peters L."/>
            <person name="Ovchinnikova G."/>
            <person name="Held B."/>
            <person name="Detter J.C."/>
            <person name="Han C."/>
            <person name="Tapia R."/>
            <person name="Land M."/>
            <person name="Hauser L."/>
            <person name="Kyrpides N."/>
            <person name="Ivanova N."/>
            <person name="Pagani I."/>
            <person name="Gabster J."/>
            <person name="Walker C."/>
            <person name="Stolyar S."/>
            <person name="Stahl D."/>
            <person name="Arkin A."/>
            <person name="Dehal P."/>
            <person name="Hazen T."/>
            <person name="Woyke T."/>
        </authorList>
    </citation>
    <scope>NUCLEOTIDE SEQUENCE [LARGE SCALE GENOMIC DNA]</scope>
    <source>
        <strain evidence="6">U5L</strain>
    </source>
</reference>
<dbReference type="PANTHER" id="PTHR45138:SF9">
    <property type="entry name" value="DIGUANYLATE CYCLASE DGCM-RELATED"/>
    <property type="match status" value="1"/>
</dbReference>
<keyword evidence="4" id="KW-1133">Transmembrane helix</keyword>
<dbReference type="SMART" id="SM00267">
    <property type="entry name" value="GGDEF"/>
    <property type="match status" value="1"/>
</dbReference>
<gene>
    <name evidence="6" type="ORF">DesU5LDRAFT_3523</name>
</gene>
<feature type="region of interest" description="Disordered" evidence="3">
    <location>
        <begin position="402"/>
        <end position="438"/>
    </location>
</feature>
<dbReference type="Gene3D" id="3.30.70.270">
    <property type="match status" value="1"/>
</dbReference>
<dbReference type="NCBIfam" id="TIGR00254">
    <property type="entry name" value="GGDEF"/>
    <property type="match status" value="1"/>
</dbReference>
<proteinExistence type="predicted"/>